<comment type="caution">
    <text evidence="8">Lacks conserved residue(s) required for the propagation of feature annotation.</text>
</comment>
<keyword evidence="3 8" id="KW-0813">Transport</keyword>
<sequence length="790" mass="87060">MISGTDFYDVMTGMVPLYVAMILAYLSVKWWKIFTPDQCAGINRFVALFAVPLLSFHFIAGNDPYKMNYRFIAADTLSKVIVLVVLTVWSNLSRRMSLDWTITIFSLATLPNTLVMGIPLLQGMYGENSSSLMVQIVVLQCIIWYTLMLFLFEYRAGRLLIAEKFPDNAGAVASITVDPDVTSLDGHRDTLETETTIREGVKIHVNVRKSSSSLSSSLSRRSVEFSDAVRFSPNLTNPEIHSRWSSRNPTPRVSSFNNADVQPRRSSFSGVFPIADPLENQEIPVEVPPRQTDRRKENQESGPRDGDVMVQGAAIGALTIMPTTMPPASVMTKLILVVVWRKLIRNPNTYASLIGLAWSLVSFKLHVNMPVIVAKSISIMSDTGLGMAMFSLGLFMALQPRMIACGNLAAAIAMAIRFLAGPAFMAIASFAVGIRGELLRIAIVQAALPQGIVPFVFAKEYNLHAEILSTAVIFGMIIALPITLVYYIIAGAHGWKNAIHSRIFGGANAALNSAIEWWKNAMTEENKLDLIMQEAASCKLDHGREEEAIRLCEKPVESRGNIEALLGLLMTAARTNLEKQSRPLTVLKQMNVVNLEKTPSESILELVDQSTNGIEDSLRCGEFDFSTCEGPDSVGSSQRLVIRRIWQQRPSCLRPIHCNLHGDQNIAETVANVITSLPFIVLGLQAPRQCLSQAVRNENPKLLMAASTILLPFQPFMVSAMHTGLMEVAFARRALMKPELRMAHNLHTLSSLLGGALFVADDFFPETPYIHAAWHLAAAVGVGTCNKLLE</sequence>
<evidence type="ECO:0000313" key="11">
    <source>
        <dbReference type="Proteomes" id="UP001055439"/>
    </source>
</evidence>
<dbReference type="OrthoDB" id="2133778at2759"/>
<evidence type="ECO:0000256" key="3">
    <source>
        <dbReference type="ARBA" id="ARBA00022448"/>
    </source>
</evidence>
<feature type="region of interest" description="Disordered" evidence="9">
    <location>
        <begin position="280"/>
        <end position="307"/>
    </location>
</feature>
<dbReference type="PANTHER" id="PTHR31752">
    <property type="entry name" value="AUXIN EFFLUX CARRIER COMPONENT 1B-RELATED"/>
    <property type="match status" value="1"/>
</dbReference>
<comment type="function">
    <text evidence="8">May act as a component of the auxin efflux carrier.</text>
</comment>
<feature type="transmembrane region" description="Helical" evidence="8">
    <location>
        <begin position="410"/>
        <end position="432"/>
    </location>
</feature>
<feature type="transmembrane region" description="Helical" evidence="8">
    <location>
        <begin position="71"/>
        <end position="89"/>
    </location>
</feature>
<dbReference type="PANTHER" id="PTHR31752:SF18">
    <property type="entry name" value="AUXIN EFFLUX CARRIER COMPONENT 1"/>
    <property type="match status" value="1"/>
</dbReference>
<comment type="subcellular location">
    <subcellularLocation>
        <location evidence="1 8">Membrane</location>
        <topology evidence="1 8">Multi-pass membrane protein</topology>
    </subcellularLocation>
</comment>
<dbReference type="EMBL" id="CP097510">
    <property type="protein sequence ID" value="URE29324.1"/>
    <property type="molecule type" value="Genomic_DNA"/>
</dbReference>
<reference evidence="10" key="1">
    <citation type="submission" date="2022-05" db="EMBL/GenBank/DDBJ databases">
        <title>The Musa troglodytarum L. genome provides insights into the mechanism of non-climacteric behaviour and enrichment of carotenoids.</title>
        <authorList>
            <person name="Wang J."/>
        </authorList>
    </citation>
    <scope>NUCLEOTIDE SEQUENCE</scope>
    <source>
        <tissue evidence="10">Leaf</tissue>
    </source>
</reference>
<dbReference type="InterPro" id="IPR004776">
    <property type="entry name" value="Mem_transp_PIN-like"/>
</dbReference>
<dbReference type="GO" id="GO:0005783">
    <property type="term" value="C:endoplasmic reticulum"/>
    <property type="evidence" value="ECO:0007669"/>
    <property type="project" value="TreeGrafter"/>
</dbReference>
<dbReference type="InterPro" id="IPR051107">
    <property type="entry name" value="Auxin_Efflux_Carrier"/>
</dbReference>
<name>A0A9E7H7T4_9LILI</name>
<dbReference type="AlphaFoldDB" id="A0A9E7H7T4"/>
<evidence type="ECO:0000256" key="9">
    <source>
        <dbReference type="SAM" id="MobiDB-lite"/>
    </source>
</evidence>
<accession>A0A9E7H7T4</accession>
<organism evidence="10 11">
    <name type="scientific">Musa troglodytarum</name>
    <name type="common">fe'i banana</name>
    <dbReference type="NCBI Taxonomy" id="320322"/>
    <lineage>
        <taxon>Eukaryota</taxon>
        <taxon>Viridiplantae</taxon>
        <taxon>Streptophyta</taxon>
        <taxon>Embryophyta</taxon>
        <taxon>Tracheophyta</taxon>
        <taxon>Spermatophyta</taxon>
        <taxon>Magnoliopsida</taxon>
        <taxon>Liliopsida</taxon>
        <taxon>Zingiberales</taxon>
        <taxon>Musaceae</taxon>
        <taxon>Musa</taxon>
    </lineage>
</organism>
<evidence type="ECO:0000256" key="7">
    <source>
        <dbReference type="ARBA" id="ARBA00023294"/>
    </source>
</evidence>
<dbReference type="Pfam" id="PF03547">
    <property type="entry name" value="Mem_trans"/>
    <property type="match status" value="1"/>
</dbReference>
<dbReference type="NCBIfam" id="TIGR00946">
    <property type="entry name" value="2a69"/>
    <property type="match status" value="1"/>
</dbReference>
<keyword evidence="6 8" id="KW-0472">Membrane</keyword>
<comment type="similarity">
    <text evidence="2 8">Belongs to the auxin efflux carrier (TC 2.A.69.1) family.</text>
</comment>
<feature type="region of interest" description="Disordered" evidence="9">
    <location>
        <begin position="238"/>
        <end position="261"/>
    </location>
</feature>
<feature type="transmembrane region" description="Helical" evidence="8">
    <location>
        <begin position="40"/>
        <end position="59"/>
    </location>
</feature>
<dbReference type="GO" id="GO:0009926">
    <property type="term" value="P:auxin polar transport"/>
    <property type="evidence" value="ECO:0007669"/>
    <property type="project" value="TreeGrafter"/>
</dbReference>
<proteinExistence type="inferred from homology"/>
<dbReference type="GO" id="GO:0010329">
    <property type="term" value="F:auxin efflux transmembrane transporter activity"/>
    <property type="evidence" value="ECO:0007669"/>
    <property type="project" value="TreeGrafter"/>
</dbReference>
<keyword evidence="7 8" id="KW-0927">Auxin signaling pathway</keyword>
<dbReference type="Proteomes" id="UP001055439">
    <property type="component" value="Chromosome 8"/>
</dbReference>
<gene>
    <name evidence="10" type="ORF">MUK42_07043</name>
</gene>
<keyword evidence="11" id="KW-1185">Reference proteome</keyword>
<feature type="compositionally biased region" description="Basic and acidic residues" evidence="9">
    <location>
        <begin position="291"/>
        <end position="307"/>
    </location>
</feature>
<evidence type="ECO:0000256" key="8">
    <source>
        <dbReference type="RuleBase" id="RU362108"/>
    </source>
</evidence>
<keyword evidence="5 8" id="KW-1133">Transmembrane helix</keyword>
<dbReference type="InterPro" id="IPR014024">
    <property type="entry name" value="Auxin_eff_plant"/>
</dbReference>
<feature type="transmembrane region" description="Helical" evidence="8">
    <location>
        <begin position="6"/>
        <end position="28"/>
    </location>
</feature>
<dbReference type="GO" id="GO:0009734">
    <property type="term" value="P:auxin-activated signaling pathway"/>
    <property type="evidence" value="ECO:0007669"/>
    <property type="project" value="UniProtKB-UniRule"/>
</dbReference>
<evidence type="ECO:0000256" key="1">
    <source>
        <dbReference type="ARBA" id="ARBA00004141"/>
    </source>
</evidence>
<evidence type="ECO:0000256" key="4">
    <source>
        <dbReference type="ARBA" id="ARBA00022692"/>
    </source>
</evidence>
<evidence type="ECO:0000256" key="6">
    <source>
        <dbReference type="ARBA" id="ARBA00023136"/>
    </source>
</evidence>
<evidence type="ECO:0000256" key="2">
    <source>
        <dbReference type="ARBA" id="ARBA00009177"/>
    </source>
</evidence>
<dbReference type="GO" id="GO:0005886">
    <property type="term" value="C:plasma membrane"/>
    <property type="evidence" value="ECO:0007669"/>
    <property type="project" value="TreeGrafter"/>
</dbReference>
<evidence type="ECO:0000256" key="5">
    <source>
        <dbReference type="ARBA" id="ARBA00022989"/>
    </source>
</evidence>
<evidence type="ECO:0000313" key="10">
    <source>
        <dbReference type="EMBL" id="URE29324.1"/>
    </source>
</evidence>
<feature type="transmembrane region" description="Helical" evidence="8">
    <location>
        <begin position="379"/>
        <end position="398"/>
    </location>
</feature>
<feature type="transmembrane region" description="Helical" evidence="8">
    <location>
        <begin position="132"/>
        <end position="152"/>
    </location>
</feature>
<feature type="transmembrane region" description="Helical" evidence="8">
    <location>
        <begin position="470"/>
        <end position="489"/>
    </location>
</feature>
<feature type="transmembrane region" description="Helical" evidence="8">
    <location>
        <begin position="438"/>
        <end position="458"/>
    </location>
</feature>
<protein>
    <recommendedName>
        <fullName evidence="8">Auxin efflux carrier component</fullName>
    </recommendedName>
</protein>
<keyword evidence="4 8" id="KW-0812">Transmembrane</keyword>
<feature type="transmembrane region" description="Helical" evidence="8">
    <location>
        <begin position="101"/>
        <end position="120"/>
    </location>
</feature>